<dbReference type="EMBL" id="ML769509">
    <property type="protein sequence ID" value="KAE9396685.1"/>
    <property type="molecule type" value="Genomic_DNA"/>
</dbReference>
<dbReference type="InterPro" id="IPR012337">
    <property type="entry name" value="RNaseH-like_sf"/>
</dbReference>
<name>A0A6A4HIG2_9AGAR</name>
<dbReference type="OrthoDB" id="3252425at2759"/>
<gene>
    <name evidence="1" type="ORF">BT96DRAFT_824286</name>
</gene>
<evidence type="ECO:0000313" key="2">
    <source>
        <dbReference type="Proteomes" id="UP000799118"/>
    </source>
</evidence>
<evidence type="ECO:0000313" key="1">
    <source>
        <dbReference type="EMBL" id="KAE9396685.1"/>
    </source>
</evidence>
<dbReference type="SUPFAM" id="SSF53098">
    <property type="entry name" value="Ribonuclease H-like"/>
    <property type="match status" value="1"/>
</dbReference>
<accession>A0A6A4HIG2</accession>
<dbReference type="AlphaFoldDB" id="A0A6A4HIG2"/>
<keyword evidence="2" id="KW-1185">Reference proteome</keyword>
<reference evidence="1" key="1">
    <citation type="journal article" date="2019" name="Environ. Microbiol.">
        <title>Fungal ecological strategies reflected in gene transcription - a case study of two litter decomposers.</title>
        <authorList>
            <person name="Barbi F."/>
            <person name="Kohler A."/>
            <person name="Barry K."/>
            <person name="Baskaran P."/>
            <person name="Daum C."/>
            <person name="Fauchery L."/>
            <person name="Ihrmark K."/>
            <person name="Kuo A."/>
            <person name="LaButti K."/>
            <person name="Lipzen A."/>
            <person name="Morin E."/>
            <person name="Grigoriev I.V."/>
            <person name="Henrissat B."/>
            <person name="Lindahl B."/>
            <person name="Martin F."/>
        </authorList>
    </citation>
    <scope>NUCLEOTIDE SEQUENCE</scope>
    <source>
        <strain evidence="1">JB14</strain>
    </source>
</reference>
<organism evidence="1 2">
    <name type="scientific">Gymnopus androsaceus JB14</name>
    <dbReference type="NCBI Taxonomy" id="1447944"/>
    <lineage>
        <taxon>Eukaryota</taxon>
        <taxon>Fungi</taxon>
        <taxon>Dikarya</taxon>
        <taxon>Basidiomycota</taxon>
        <taxon>Agaricomycotina</taxon>
        <taxon>Agaricomycetes</taxon>
        <taxon>Agaricomycetidae</taxon>
        <taxon>Agaricales</taxon>
        <taxon>Marasmiineae</taxon>
        <taxon>Omphalotaceae</taxon>
        <taxon>Gymnopus</taxon>
    </lineage>
</organism>
<protein>
    <recommendedName>
        <fullName evidence="3">HAT C-terminal dimerisation domain-containing protein</fullName>
    </recommendedName>
</protein>
<proteinExistence type="predicted"/>
<sequence length="165" mass="18752">MQVHGLSFAIIHSMTKVLPAWHSACKAHNMKPCLIPRNVATQWNSTYDILLFAKEYAKVIDDITGNKSLNLRNYELLDPQWKIVNNLKAALKILKDASTISHVIPMMDAIDDFLSSSLRRQLHNAVKAALKLGQATLNQYYSCTDESNVYCIAMVLHPQFKLNYF</sequence>
<evidence type="ECO:0008006" key="3">
    <source>
        <dbReference type="Google" id="ProtNLM"/>
    </source>
</evidence>
<dbReference type="Proteomes" id="UP000799118">
    <property type="component" value="Unassembled WGS sequence"/>
</dbReference>